<reference evidence="7" key="3">
    <citation type="submission" date="2025-09" db="UniProtKB">
        <authorList>
            <consortium name="Ensembl"/>
        </authorList>
    </citation>
    <scope>IDENTIFICATION</scope>
</reference>
<feature type="region of interest" description="Disordered" evidence="4">
    <location>
        <begin position="509"/>
        <end position="541"/>
    </location>
</feature>
<evidence type="ECO:0000256" key="3">
    <source>
        <dbReference type="ARBA" id="ARBA00023136"/>
    </source>
</evidence>
<dbReference type="Ensembl" id="ENSLOCT00000016975.1">
    <property type="protein sequence ID" value="ENSLOCP00000016945.1"/>
    <property type="gene ID" value="ENSLOCG00000013744.1"/>
</dbReference>
<dbReference type="GO" id="GO:0005886">
    <property type="term" value="C:plasma membrane"/>
    <property type="evidence" value="ECO:0000318"/>
    <property type="project" value="GO_Central"/>
</dbReference>
<comment type="subcellular location">
    <subcellularLocation>
        <location evidence="1">Membrane</location>
    </subcellularLocation>
</comment>
<dbReference type="OMA" id="CFPRERT"/>
<dbReference type="FunFam" id="2.60.40.150:FF:000006">
    <property type="entry name" value="Synaptotagmin-like 5, isoform CRA_a"/>
    <property type="match status" value="1"/>
</dbReference>
<dbReference type="GO" id="GO:0070382">
    <property type="term" value="C:exocytic vesicle"/>
    <property type="evidence" value="ECO:0000318"/>
    <property type="project" value="GO_Central"/>
</dbReference>
<feature type="compositionally biased region" description="Basic and acidic residues" evidence="4">
    <location>
        <begin position="436"/>
        <end position="453"/>
    </location>
</feature>
<dbReference type="HOGENOM" id="CLU_397914_0_0_1"/>
<sequence>MMDLSFLTEEEQEILRAVIVKDAALKETEYNRIRQLEAKLHDEKQYKLVTGIWFEEVKEMRYQDGLNGTDLVRSSLWNSGIQDYSSETSSSTESVYLVPYLGPRDDEVAEASQDFSYRFAEDMREYQKNLNAPKSILKPQRQPPSIPFSSPSLLSEASKEMTSYVGTEQSFSNTAVLGTPIQTYKECTTSSVSPTHYSNTIRPEKTTNYEVSDNSVLREFGSCSSSENFEESYIPTDEEHSPADLSILPGRAEEANTSEQEYLLKWLNTEDPVNLPRLQRSISLQPFRNPAFRNLREDMIRKLYFLRASESPLHHGFNFSPGPFPRVLPPTPAPRSVPHAKTENPEPVPDDHDPLNKTVVEHLSEEEPPTIKYGTHARAPYLAQTSIVEQKEEEDYSAETQDFLNSITEAFRENESLNRDPMTPWKTCSRQAMLKSSKDETDSETHRTERADTSEESSEDDSTGQKNEFDSQKSASQVMEALARAQATKVKFCFPEKIYYSPVLSYNDSRQKDATDQNTLRSPKPDSEVYDNRTGSSNSVGSTNFEDQACIQFHLDYSPKIQEFQIYIAQCRNLDKVKVQRGDIDPYIKTYLLPDNSRTTKRKTTVKKQTANPMFNEILKYKIEKNSLVSHILSLSVWDYNMLGKNQCLGELAVALNTWNWNDREQMWYPLKSCITSDSGSGLLASTSALNI</sequence>
<reference evidence="7" key="2">
    <citation type="submission" date="2025-08" db="UniProtKB">
        <authorList>
            <consortium name="Ensembl"/>
        </authorList>
    </citation>
    <scope>IDENTIFICATION</scope>
</reference>
<feature type="domain" description="RabBD" evidence="6">
    <location>
        <begin position="1"/>
        <end position="57"/>
    </location>
</feature>
<dbReference type="Bgee" id="ENSLOCG00000013744">
    <property type="expression patterns" value="Expressed in intestine and 8 other cell types or tissues"/>
</dbReference>
<dbReference type="Proteomes" id="UP000018468">
    <property type="component" value="Linkage group LG7"/>
</dbReference>
<dbReference type="eggNOG" id="KOG1028">
    <property type="taxonomic scope" value="Eukaryota"/>
</dbReference>
<evidence type="ECO:0000259" key="6">
    <source>
        <dbReference type="PROSITE" id="PS50916"/>
    </source>
</evidence>
<feature type="compositionally biased region" description="Basic and acidic residues" evidence="4">
    <location>
        <begin position="340"/>
        <end position="353"/>
    </location>
</feature>
<organism evidence="7 8">
    <name type="scientific">Lepisosteus oculatus</name>
    <name type="common">Spotted gar</name>
    <dbReference type="NCBI Taxonomy" id="7918"/>
    <lineage>
        <taxon>Eukaryota</taxon>
        <taxon>Metazoa</taxon>
        <taxon>Chordata</taxon>
        <taxon>Craniata</taxon>
        <taxon>Vertebrata</taxon>
        <taxon>Euteleostomi</taxon>
        <taxon>Actinopterygii</taxon>
        <taxon>Neopterygii</taxon>
        <taxon>Holostei</taxon>
        <taxon>Semionotiformes</taxon>
        <taxon>Lepisosteidae</taxon>
        <taxon>Lepisosteus</taxon>
    </lineage>
</organism>
<feature type="domain" description="C2" evidence="5">
    <location>
        <begin position="547"/>
        <end position="669"/>
    </location>
</feature>
<evidence type="ECO:0000256" key="2">
    <source>
        <dbReference type="ARBA" id="ARBA00022737"/>
    </source>
</evidence>
<dbReference type="GeneID" id="102697553"/>
<dbReference type="GO" id="GO:0006887">
    <property type="term" value="P:exocytosis"/>
    <property type="evidence" value="ECO:0000318"/>
    <property type="project" value="GO_Central"/>
</dbReference>
<keyword evidence="8" id="KW-1185">Reference proteome</keyword>
<keyword evidence="3" id="KW-0472">Membrane</keyword>
<dbReference type="Pfam" id="PF00168">
    <property type="entry name" value="C2"/>
    <property type="match status" value="1"/>
</dbReference>
<feature type="region of interest" description="Disordered" evidence="4">
    <location>
        <begin position="412"/>
        <end position="473"/>
    </location>
</feature>
<evidence type="ECO:0000313" key="7">
    <source>
        <dbReference type="Ensembl" id="ENSLOCP00000016945.1"/>
    </source>
</evidence>
<dbReference type="OrthoDB" id="8948718at2759"/>
<dbReference type="GeneTree" id="ENSGT00940000155843"/>
<dbReference type="AlphaFoldDB" id="W5N8I6"/>
<dbReference type="GO" id="GO:0006886">
    <property type="term" value="P:intracellular protein transport"/>
    <property type="evidence" value="ECO:0007669"/>
    <property type="project" value="InterPro"/>
</dbReference>
<dbReference type="PANTHER" id="PTHR45716">
    <property type="entry name" value="BITESIZE, ISOFORM I"/>
    <property type="match status" value="1"/>
</dbReference>
<dbReference type="RefSeq" id="XP_015206569.1">
    <property type="nucleotide sequence ID" value="XM_015351083.2"/>
</dbReference>
<evidence type="ECO:0000256" key="1">
    <source>
        <dbReference type="ARBA" id="ARBA00004370"/>
    </source>
</evidence>
<accession>W5N8I6</accession>
<dbReference type="InterPro" id="IPR035892">
    <property type="entry name" value="C2_domain_sf"/>
</dbReference>
<name>W5N8I6_LEPOC</name>
<dbReference type="EMBL" id="AHAT01007387">
    <property type="status" value="NOT_ANNOTATED_CDS"/>
    <property type="molecule type" value="Genomic_DNA"/>
</dbReference>
<evidence type="ECO:0000256" key="4">
    <source>
        <dbReference type="SAM" id="MobiDB-lite"/>
    </source>
</evidence>
<reference evidence="8" key="1">
    <citation type="submission" date="2011-12" db="EMBL/GenBank/DDBJ databases">
        <title>The Draft Genome of Lepisosteus oculatus.</title>
        <authorList>
            <consortium name="The Broad Institute Genome Assembly &amp; Analysis Group"/>
            <consortium name="Computational R&amp;D Group"/>
            <consortium name="and Sequencing Platform"/>
            <person name="Di Palma F."/>
            <person name="Alfoldi J."/>
            <person name="Johnson J."/>
            <person name="Berlin A."/>
            <person name="Gnerre S."/>
            <person name="Jaffe D."/>
            <person name="MacCallum I."/>
            <person name="Young S."/>
            <person name="Walker B.J."/>
            <person name="Lander E.S."/>
            <person name="Lindblad-Toh K."/>
        </authorList>
    </citation>
    <scope>NUCLEOTIDE SEQUENCE [LARGE SCALE GENOMIC DNA]</scope>
</reference>
<feature type="region of interest" description="Disordered" evidence="4">
    <location>
        <begin position="329"/>
        <end position="353"/>
    </location>
</feature>
<dbReference type="InterPro" id="IPR000008">
    <property type="entry name" value="C2_dom"/>
</dbReference>
<dbReference type="PANTHER" id="PTHR45716:SF3">
    <property type="entry name" value="SYNAPTOTAGMIN-LIKE PROTEIN 1"/>
    <property type="match status" value="1"/>
</dbReference>
<protein>
    <submittedName>
        <fullName evidence="7">Synaptotagmin-like protein 2</fullName>
    </submittedName>
</protein>
<dbReference type="Gene3D" id="2.60.40.150">
    <property type="entry name" value="C2 domain"/>
    <property type="match status" value="1"/>
</dbReference>
<keyword evidence="2" id="KW-0677">Repeat</keyword>
<evidence type="ECO:0000313" key="8">
    <source>
        <dbReference type="Proteomes" id="UP000018468"/>
    </source>
</evidence>
<dbReference type="GO" id="GO:0042043">
    <property type="term" value="F:neurexin family protein binding"/>
    <property type="evidence" value="ECO:0000318"/>
    <property type="project" value="GO_Central"/>
</dbReference>
<dbReference type="SMART" id="SM00239">
    <property type="entry name" value="C2"/>
    <property type="match status" value="1"/>
</dbReference>
<dbReference type="InParanoid" id="W5N8I6"/>
<dbReference type="Gene3D" id="6.10.250.3000">
    <property type="match status" value="1"/>
</dbReference>
<dbReference type="STRING" id="7918.ENSLOCP00000016945"/>
<dbReference type="GO" id="GO:0031267">
    <property type="term" value="F:small GTPase binding"/>
    <property type="evidence" value="ECO:0007669"/>
    <property type="project" value="InterPro"/>
</dbReference>
<dbReference type="InterPro" id="IPR010911">
    <property type="entry name" value="Rab_BD"/>
</dbReference>
<dbReference type="PROSITE" id="PS50916">
    <property type="entry name" value="RABBD"/>
    <property type="match status" value="1"/>
</dbReference>
<evidence type="ECO:0000259" key="5">
    <source>
        <dbReference type="PROSITE" id="PS50004"/>
    </source>
</evidence>
<proteinExistence type="predicted"/>
<dbReference type="SUPFAM" id="SSF49562">
    <property type="entry name" value="C2 domain (Calcium/lipid-binding domain, CaLB)"/>
    <property type="match status" value="1"/>
</dbReference>
<dbReference type="KEGG" id="loc:102697553"/>
<dbReference type="EMBL" id="AHAT01007386">
    <property type="status" value="NOT_ANNOTATED_CDS"/>
    <property type="molecule type" value="Genomic_DNA"/>
</dbReference>
<dbReference type="PROSITE" id="PS50004">
    <property type="entry name" value="C2"/>
    <property type="match status" value="1"/>
</dbReference>